<gene>
    <name evidence="10" type="ORF">PYTT_0746</name>
</gene>
<dbReference type="EMBL" id="LT629973">
    <property type="protein sequence ID" value="SEH78803.1"/>
    <property type="molecule type" value="Genomic_DNA"/>
</dbReference>
<keyword evidence="6 7" id="KW-0472">Membrane</keyword>
<feature type="transmembrane region" description="Helical" evidence="7">
    <location>
        <begin position="333"/>
        <end position="357"/>
    </location>
</feature>
<dbReference type="GO" id="GO:0006813">
    <property type="term" value="P:potassium ion transport"/>
    <property type="evidence" value="ECO:0007669"/>
    <property type="project" value="InterPro"/>
</dbReference>
<protein>
    <submittedName>
        <fullName evidence="10">Sodium/hydrogen exchanger family</fullName>
    </submittedName>
</protein>
<evidence type="ECO:0000259" key="9">
    <source>
        <dbReference type="Pfam" id="PF02254"/>
    </source>
</evidence>
<feature type="domain" description="RCK N-terminal" evidence="9">
    <location>
        <begin position="419"/>
        <end position="528"/>
    </location>
</feature>
<dbReference type="GO" id="GO:1902600">
    <property type="term" value="P:proton transmembrane transport"/>
    <property type="evidence" value="ECO:0007669"/>
    <property type="project" value="InterPro"/>
</dbReference>
<feature type="transmembrane region" description="Helical" evidence="7">
    <location>
        <begin position="6"/>
        <end position="26"/>
    </location>
</feature>
<dbReference type="InterPro" id="IPR036291">
    <property type="entry name" value="NAD(P)-bd_dom_sf"/>
</dbReference>
<evidence type="ECO:0000256" key="5">
    <source>
        <dbReference type="ARBA" id="ARBA00022989"/>
    </source>
</evidence>
<evidence type="ECO:0000256" key="2">
    <source>
        <dbReference type="ARBA" id="ARBA00005551"/>
    </source>
</evidence>
<dbReference type="GO" id="GO:0016020">
    <property type="term" value="C:membrane"/>
    <property type="evidence" value="ECO:0007669"/>
    <property type="project" value="UniProtKB-SubCell"/>
</dbReference>
<name>A0A1C7PB73_9BACT</name>
<proteinExistence type="inferred from homology"/>
<dbReference type="PANTHER" id="PTHR42751:SF1">
    <property type="entry name" value="CATION_PROTON ANTIPORTER YBAL-RELATED"/>
    <property type="match status" value="1"/>
</dbReference>
<evidence type="ECO:0000256" key="3">
    <source>
        <dbReference type="ARBA" id="ARBA00022448"/>
    </source>
</evidence>
<feature type="transmembrane region" description="Helical" evidence="7">
    <location>
        <begin position="33"/>
        <end position="50"/>
    </location>
</feature>
<accession>A0A1C7PB73</accession>
<keyword evidence="4 7" id="KW-0812">Transmembrane</keyword>
<dbReference type="RefSeq" id="WP_067776762.1">
    <property type="nucleotide sequence ID" value="NZ_LIGX01000032.1"/>
</dbReference>
<dbReference type="Gene3D" id="3.40.50.720">
    <property type="entry name" value="NAD(P)-binding Rossmann-like Domain"/>
    <property type="match status" value="1"/>
</dbReference>
<dbReference type="Pfam" id="PF00999">
    <property type="entry name" value="Na_H_Exchanger"/>
    <property type="match status" value="1"/>
</dbReference>
<feature type="transmembrane region" description="Helical" evidence="7">
    <location>
        <begin position="149"/>
        <end position="172"/>
    </location>
</feature>
<feature type="transmembrane region" description="Helical" evidence="7">
    <location>
        <begin position="117"/>
        <end position="137"/>
    </location>
</feature>
<feature type="domain" description="Cation/H+ exchanger transmembrane" evidence="8">
    <location>
        <begin position="17"/>
        <end position="379"/>
    </location>
</feature>
<keyword evidence="5 7" id="KW-1133">Transmembrane helix</keyword>
<evidence type="ECO:0000256" key="4">
    <source>
        <dbReference type="ARBA" id="ARBA00022692"/>
    </source>
</evidence>
<dbReference type="Gene3D" id="1.20.1530.20">
    <property type="match status" value="1"/>
</dbReference>
<reference evidence="11" key="1">
    <citation type="submission" date="2016-09" db="EMBL/GenBank/DDBJ databases">
        <authorList>
            <person name="Koehorst J."/>
        </authorList>
    </citation>
    <scope>NUCLEOTIDE SEQUENCE [LARGE SCALE GENOMIC DNA]</scope>
</reference>
<dbReference type="KEGG" id="agl:PYTT_0746"/>
<organism evidence="10 11">
    <name type="scientific">Akkermansia glycaniphila</name>
    <dbReference type="NCBI Taxonomy" id="1679444"/>
    <lineage>
        <taxon>Bacteria</taxon>
        <taxon>Pseudomonadati</taxon>
        <taxon>Verrucomicrobiota</taxon>
        <taxon>Verrucomicrobiia</taxon>
        <taxon>Verrucomicrobiales</taxon>
        <taxon>Akkermansiaceae</taxon>
        <taxon>Akkermansia</taxon>
    </lineage>
</organism>
<dbReference type="AlphaFoldDB" id="A0A1C7PB73"/>
<evidence type="ECO:0000256" key="1">
    <source>
        <dbReference type="ARBA" id="ARBA00004141"/>
    </source>
</evidence>
<feature type="transmembrane region" description="Helical" evidence="7">
    <location>
        <begin position="184"/>
        <end position="205"/>
    </location>
</feature>
<evidence type="ECO:0000256" key="6">
    <source>
        <dbReference type="ARBA" id="ARBA00023136"/>
    </source>
</evidence>
<dbReference type="InterPro" id="IPR006153">
    <property type="entry name" value="Cation/H_exchanger_TM"/>
</dbReference>
<dbReference type="GO" id="GO:0015297">
    <property type="term" value="F:antiporter activity"/>
    <property type="evidence" value="ECO:0007669"/>
    <property type="project" value="InterPro"/>
</dbReference>
<dbReference type="PATRIC" id="fig|1679444.3.peg.943"/>
<dbReference type="InterPro" id="IPR038770">
    <property type="entry name" value="Na+/solute_symporter_sf"/>
</dbReference>
<evidence type="ECO:0000313" key="11">
    <source>
        <dbReference type="Proteomes" id="UP000176204"/>
    </source>
</evidence>
<comment type="similarity">
    <text evidence="2">Belongs to the monovalent cation:proton antiporter 2 (CPA2) transporter (TC 2.A.37) family.</text>
</comment>
<dbReference type="SUPFAM" id="SSF51735">
    <property type="entry name" value="NAD(P)-binding Rossmann-fold domains"/>
    <property type="match status" value="1"/>
</dbReference>
<dbReference type="STRING" id="1679444.PYTT_0746"/>
<dbReference type="OrthoDB" id="9793589at2"/>
<dbReference type="Pfam" id="PF02254">
    <property type="entry name" value="TrkA_N"/>
    <property type="match status" value="1"/>
</dbReference>
<feature type="transmembrane region" description="Helical" evidence="7">
    <location>
        <begin position="88"/>
        <end position="111"/>
    </location>
</feature>
<feature type="transmembrane region" description="Helical" evidence="7">
    <location>
        <begin position="225"/>
        <end position="244"/>
    </location>
</feature>
<feature type="transmembrane region" description="Helical" evidence="7">
    <location>
        <begin position="303"/>
        <end position="326"/>
    </location>
</feature>
<feature type="transmembrane region" description="Helical" evidence="7">
    <location>
        <begin position="56"/>
        <end position="76"/>
    </location>
</feature>
<comment type="subcellular location">
    <subcellularLocation>
        <location evidence="1">Membrane</location>
        <topology evidence="1">Multi-pass membrane protein</topology>
    </subcellularLocation>
</comment>
<sequence length="571" mass="60858">MGHDFPLIYALVGGLSVALLLGYLAQKLHCSPLVGYLVAGMIVGPYSPGIEIDKGMVDQVAEIGVILLMFGVGLHFHLKDLIAVQRVALPGAMVQIAVATVLGAVVSHAFGWGWEAGVLYGMAISVASTVVLTRVLADYRDLHTPSGHVALGWLVVEDLFTILLLVLLPVMLGPSQSGGGVGEIFVALGWTLVKLGLLVVFTLVVGKRLIPLFLKWVARTGTRDLFTLSVLVLALGIAVCSAEFFGASMVLGAFLSGMVVGQSHFSARAAAEALPMRDAFAVLFFLSVGMLFDPVALLESWPLALATLGIVMLGKPLAAFVVVRLLGKPMRLALSVSVALAQIGEFSFILGAMGVHYKVLPSVAGNALIAAAVVSIALNSLLYRCIPGMLRLLERCGIGRSKIATEDRHELVEEDKQRVIVIGYGPSGRIMCRILVENNIDVAIIEMNIDTVLHLRSQGIKAVYGDARQRDVLTAAGVLHASGLIVSSAGAAAHEVMEAARALNPEIAVVIHTTFMREAHSLRKGSEAVVFAGECEVAMSMAEHLLRQFGATDEHIEKERRRIHDELRQAG</sequence>
<dbReference type="PANTHER" id="PTHR42751">
    <property type="entry name" value="SODIUM/HYDROGEN EXCHANGER FAMILY/TRKA DOMAIN PROTEIN"/>
    <property type="match status" value="1"/>
</dbReference>
<feature type="transmembrane region" description="Helical" evidence="7">
    <location>
        <begin position="363"/>
        <end position="383"/>
    </location>
</feature>
<keyword evidence="11" id="KW-1185">Reference proteome</keyword>
<keyword evidence="3" id="KW-0813">Transport</keyword>
<dbReference type="Proteomes" id="UP000176204">
    <property type="component" value="Chromosome I"/>
</dbReference>
<feature type="transmembrane region" description="Helical" evidence="7">
    <location>
        <begin position="279"/>
        <end position="297"/>
    </location>
</feature>
<evidence type="ECO:0000256" key="7">
    <source>
        <dbReference type="SAM" id="Phobius"/>
    </source>
</evidence>
<dbReference type="InterPro" id="IPR003148">
    <property type="entry name" value="RCK_N"/>
</dbReference>
<feature type="transmembrane region" description="Helical" evidence="7">
    <location>
        <begin position="250"/>
        <end position="267"/>
    </location>
</feature>
<evidence type="ECO:0000259" key="8">
    <source>
        <dbReference type="Pfam" id="PF00999"/>
    </source>
</evidence>
<evidence type="ECO:0000313" key="10">
    <source>
        <dbReference type="EMBL" id="SEH78803.1"/>
    </source>
</evidence>